<protein>
    <recommendedName>
        <fullName evidence="7">Isoprenylcysteine carboxylmethyltransferase family protein</fullName>
    </recommendedName>
</protein>
<keyword evidence="4 5" id="KW-0472">Membrane</keyword>
<sequence>MNQSDESKQAYHPATADQAPAKTLSGWMTRWQLVARRIRVPLGFVSAGLYLWELYGNSPRPGPMLASAALVLPGLWLRGYAAGYVKKNRELTMTGPYAYTRNPLYLGSILIAFGFAVALTSLVFAIVLIGGFLMIYVPVIASEEDFLRRTFPKYEEYCERVPRLIPRLTPAPSSLTTHVHETERGSFSFSLYCRHREYNSAMGALLLYASLEIARLLHGHGWR</sequence>
<dbReference type="Pfam" id="PF04191">
    <property type="entry name" value="PEMT"/>
    <property type="match status" value="1"/>
</dbReference>
<keyword evidence="2 5" id="KW-0812">Transmembrane</keyword>
<comment type="caution">
    <text evidence="6">The sequence shown here is derived from an EMBL/GenBank/DDBJ whole genome shotgun (WGS) entry which is preliminary data.</text>
</comment>
<keyword evidence="3 5" id="KW-1133">Transmembrane helix</keyword>
<evidence type="ECO:0000256" key="3">
    <source>
        <dbReference type="ARBA" id="ARBA00022989"/>
    </source>
</evidence>
<feature type="transmembrane region" description="Helical" evidence="5">
    <location>
        <begin position="34"/>
        <end position="52"/>
    </location>
</feature>
<evidence type="ECO:0000256" key="4">
    <source>
        <dbReference type="ARBA" id="ARBA00023136"/>
    </source>
</evidence>
<accession>E6PYS0</accession>
<dbReference type="PANTHER" id="PTHR43847:SF1">
    <property type="entry name" value="BLL3993 PROTEIN"/>
    <property type="match status" value="1"/>
</dbReference>
<evidence type="ECO:0000256" key="1">
    <source>
        <dbReference type="ARBA" id="ARBA00004127"/>
    </source>
</evidence>
<evidence type="ECO:0000313" key="6">
    <source>
        <dbReference type="EMBL" id="CBI00079.1"/>
    </source>
</evidence>
<dbReference type="GO" id="GO:0012505">
    <property type="term" value="C:endomembrane system"/>
    <property type="evidence" value="ECO:0007669"/>
    <property type="project" value="UniProtKB-SubCell"/>
</dbReference>
<feature type="transmembrane region" description="Helical" evidence="5">
    <location>
        <begin position="64"/>
        <end position="83"/>
    </location>
</feature>
<feature type="transmembrane region" description="Helical" evidence="5">
    <location>
        <begin position="104"/>
        <end position="137"/>
    </location>
</feature>
<reference evidence="6" key="1">
    <citation type="submission" date="2009-10" db="EMBL/GenBank/DDBJ databases">
        <title>Diversity of trophic interactions inside an arsenic-rich microbial ecosystem.</title>
        <authorList>
            <person name="Bertin P.N."/>
            <person name="Heinrich-Salmeron A."/>
            <person name="Pelletier E."/>
            <person name="Goulhen-Chollet F."/>
            <person name="Arsene-Ploetze F."/>
            <person name="Gallien S."/>
            <person name="Calteau A."/>
            <person name="Vallenet D."/>
            <person name="Casiot C."/>
            <person name="Chane-Woon-Ming B."/>
            <person name="Giloteaux L."/>
            <person name="Barakat M."/>
            <person name="Bonnefoy V."/>
            <person name="Bruneel O."/>
            <person name="Chandler M."/>
            <person name="Cleiss J."/>
            <person name="Duran R."/>
            <person name="Elbaz-Poulichet F."/>
            <person name="Fonknechten N."/>
            <person name="Lauga B."/>
            <person name="Mornico D."/>
            <person name="Ortet P."/>
            <person name="Schaeffer C."/>
            <person name="Siguier P."/>
            <person name="Alexander Thil Smith A."/>
            <person name="Van Dorsselaer A."/>
            <person name="Weissenbach J."/>
            <person name="Medigue C."/>
            <person name="Le Paslier D."/>
        </authorList>
    </citation>
    <scope>NUCLEOTIDE SEQUENCE</scope>
</reference>
<evidence type="ECO:0000256" key="2">
    <source>
        <dbReference type="ARBA" id="ARBA00022692"/>
    </source>
</evidence>
<dbReference type="InterPro" id="IPR052527">
    <property type="entry name" value="Metal_cation-efflux_comp"/>
</dbReference>
<proteinExistence type="predicted"/>
<evidence type="ECO:0008006" key="7">
    <source>
        <dbReference type="Google" id="ProtNLM"/>
    </source>
</evidence>
<evidence type="ECO:0000256" key="5">
    <source>
        <dbReference type="SAM" id="Phobius"/>
    </source>
</evidence>
<dbReference type="PANTHER" id="PTHR43847">
    <property type="entry name" value="BLL3993 PROTEIN"/>
    <property type="match status" value="1"/>
</dbReference>
<name>E6PYS0_9ZZZZ</name>
<gene>
    <name evidence="6" type="ORF">CARN3_1061</name>
</gene>
<dbReference type="AlphaFoldDB" id="E6PYS0"/>
<dbReference type="Gene3D" id="1.20.120.1630">
    <property type="match status" value="1"/>
</dbReference>
<comment type="subcellular location">
    <subcellularLocation>
        <location evidence="1">Endomembrane system</location>
        <topology evidence="1">Multi-pass membrane protein</topology>
    </subcellularLocation>
</comment>
<dbReference type="InterPro" id="IPR007318">
    <property type="entry name" value="Phopholipid_MeTrfase"/>
</dbReference>
<organism evidence="6">
    <name type="scientific">mine drainage metagenome</name>
    <dbReference type="NCBI Taxonomy" id="410659"/>
    <lineage>
        <taxon>unclassified sequences</taxon>
        <taxon>metagenomes</taxon>
        <taxon>ecological metagenomes</taxon>
    </lineage>
</organism>
<dbReference type="EMBL" id="CABN01000087">
    <property type="protein sequence ID" value="CBI00079.1"/>
    <property type="molecule type" value="Genomic_DNA"/>
</dbReference>